<gene>
    <name evidence="1" type="ORF">UFOPK2292_00471</name>
</gene>
<dbReference type="EMBL" id="CAEZWU010000050">
    <property type="protein sequence ID" value="CAB4664336.1"/>
    <property type="molecule type" value="Genomic_DNA"/>
</dbReference>
<name>A0A6J6LRB2_9ZZZZ</name>
<reference evidence="1" key="1">
    <citation type="submission" date="2020-05" db="EMBL/GenBank/DDBJ databases">
        <authorList>
            <person name="Chiriac C."/>
            <person name="Salcher M."/>
            <person name="Ghai R."/>
            <person name="Kavagutti S V."/>
        </authorList>
    </citation>
    <scope>NUCLEOTIDE SEQUENCE</scope>
</reference>
<accession>A0A6J6LRB2</accession>
<proteinExistence type="predicted"/>
<evidence type="ECO:0000313" key="1">
    <source>
        <dbReference type="EMBL" id="CAB4664336.1"/>
    </source>
</evidence>
<sequence length="135" mass="14461">MEGTGTGFILPFLVSDMSGGNPNHFITQIAAKVPALKGLPVYFGILNISSFKDTVSENLLFAARGESNLAKKKKLYQQATAQIQAEAHVTNISMLAYSLSYKNLGGIGELPLAAGGPRRLVTNFGIDWTGVWSTK</sequence>
<protein>
    <submittedName>
        <fullName evidence="1">Unannotated protein</fullName>
    </submittedName>
</protein>
<dbReference type="AlphaFoldDB" id="A0A6J6LRB2"/>
<organism evidence="1">
    <name type="scientific">freshwater metagenome</name>
    <dbReference type="NCBI Taxonomy" id="449393"/>
    <lineage>
        <taxon>unclassified sequences</taxon>
        <taxon>metagenomes</taxon>
        <taxon>ecological metagenomes</taxon>
    </lineage>
</organism>